<keyword evidence="1" id="KW-0732">Signal</keyword>
<feature type="domain" description="Ice-binding protein C-terminal" evidence="2">
    <location>
        <begin position="216"/>
        <end position="239"/>
    </location>
</feature>
<protein>
    <submittedName>
        <fullName evidence="3">PEP-CTERM sorting domain-containing protein</fullName>
    </submittedName>
</protein>
<dbReference type="RefSeq" id="WP_338679656.1">
    <property type="nucleotide sequence ID" value="NZ_CP142523.1"/>
</dbReference>
<sequence>MHPSTRLAAIGFAAFLMMPGAHAAPPADLGSITINYPAEVQYWFDKPASPTLVSSTPGAATLDFGAGLNKYNSVPLLGTQSFQLTAKPGYKITGFSYSSQLSGLLQDSEAPPGYSGQPGHATSVATAYLSVRGTDGKQLSLVGAKEENINGSGLLSFNTGLLDLPDTVSLSLEGNLFLQLGYGYYYNEFGDERKISSSGWLGAENSFLTIHTTALPVPEPSTWMMLLGGLLLPWVVSRRQRARAA</sequence>
<keyword evidence="4" id="KW-1185">Reference proteome</keyword>
<gene>
    <name evidence="3" type="ORF">OPV09_25120</name>
</gene>
<proteinExistence type="predicted"/>
<name>A0ABZ2GPJ2_9BURK</name>
<dbReference type="EMBL" id="CP142523">
    <property type="protein sequence ID" value="WWO45942.1"/>
    <property type="molecule type" value="Genomic_DNA"/>
</dbReference>
<evidence type="ECO:0000256" key="1">
    <source>
        <dbReference type="SAM" id="SignalP"/>
    </source>
</evidence>
<reference evidence="3 4" key="1">
    <citation type="submission" date="2024-01" db="EMBL/GenBank/DDBJ databases">
        <title>Draft genome sequences of nine bacterial species from freshwater ponds near Washington, DC.</title>
        <authorList>
            <person name="Pavloudi C."/>
            <person name="Oliver L."/>
            <person name="Slattery K."/>
            <person name="Lissner G."/>
            <person name="Saw J.H."/>
        </authorList>
    </citation>
    <scope>NUCLEOTIDE SEQUENCE [LARGE SCALE GENOMIC DNA]</scope>
    <source>
        <strain evidence="4">TB1-E2</strain>
    </source>
</reference>
<feature type="signal peptide" evidence="1">
    <location>
        <begin position="1"/>
        <end position="23"/>
    </location>
</feature>
<dbReference type="Proteomes" id="UP001373909">
    <property type="component" value="Chromosome"/>
</dbReference>
<accession>A0ABZ2GPJ2</accession>
<evidence type="ECO:0000313" key="3">
    <source>
        <dbReference type="EMBL" id="WWO45942.1"/>
    </source>
</evidence>
<evidence type="ECO:0000313" key="4">
    <source>
        <dbReference type="Proteomes" id="UP001373909"/>
    </source>
</evidence>
<dbReference type="InterPro" id="IPR013424">
    <property type="entry name" value="Ice-binding_C"/>
</dbReference>
<dbReference type="NCBIfam" id="TIGR02595">
    <property type="entry name" value="PEP_CTERM"/>
    <property type="match status" value="1"/>
</dbReference>
<feature type="chain" id="PRO_5045191730" evidence="1">
    <location>
        <begin position="24"/>
        <end position="245"/>
    </location>
</feature>
<evidence type="ECO:0000259" key="2">
    <source>
        <dbReference type="Pfam" id="PF07589"/>
    </source>
</evidence>
<organism evidence="3 4">
    <name type="scientific">Janthinobacterium aestuarii</name>
    <dbReference type="NCBI Taxonomy" id="2985511"/>
    <lineage>
        <taxon>Bacteria</taxon>
        <taxon>Pseudomonadati</taxon>
        <taxon>Pseudomonadota</taxon>
        <taxon>Betaproteobacteria</taxon>
        <taxon>Burkholderiales</taxon>
        <taxon>Oxalobacteraceae</taxon>
        <taxon>Janthinobacterium</taxon>
    </lineage>
</organism>
<dbReference type="Pfam" id="PF07589">
    <property type="entry name" value="PEP-CTERM"/>
    <property type="match status" value="1"/>
</dbReference>